<dbReference type="InterPro" id="IPR029058">
    <property type="entry name" value="AB_hydrolase_fold"/>
</dbReference>
<dbReference type="PANTHER" id="PTHR48098">
    <property type="entry name" value="ENTEROCHELIN ESTERASE-RELATED"/>
    <property type="match status" value="1"/>
</dbReference>
<evidence type="ECO:0000313" key="2">
    <source>
        <dbReference type="Proteomes" id="UP000221961"/>
    </source>
</evidence>
<dbReference type="RefSeq" id="WP_098692312.1">
    <property type="nucleotide sequence ID" value="NZ_CP023778.1"/>
</dbReference>
<dbReference type="Pfam" id="PF00756">
    <property type="entry name" value="Esterase"/>
    <property type="match status" value="1"/>
</dbReference>
<accession>A0A291RCF5</accession>
<dbReference type="Pfam" id="PF08310">
    <property type="entry name" value="LGFP"/>
    <property type="match status" value="4"/>
</dbReference>
<dbReference type="InterPro" id="IPR013207">
    <property type="entry name" value="LGFP"/>
</dbReference>
<dbReference type="GeneID" id="88355982"/>
<dbReference type="GO" id="GO:0016747">
    <property type="term" value="F:acyltransferase activity, transferring groups other than amino-acyl groups"/>
    <property type="evidence" value="ECO:0007669"/>
    <property type="project" value="TreeGrafter"/>
</dbReference>
<dbReference type="PANTHER" id="PTHR48098:SF1">
    <property type="entry name" value="DIACYLGLYCEROL ACYLTRANSFERASE_MYCOLYLTRANSFERASE AG85A"/>
    <property type="match status" value="1"/>
</dbReference>
<dbReference type="AlphaFoldDB" id="A0A291RCF5"/>
<dbReference type="SUPFAM" id="SSF53474">
    <property type="entry name" value="alpha/beta-Hydrolases"/>
    <property type="match status" value="1"/>
</dbReference>
<reference evidence="1 2" key="1">
    <citation type="submission" date="2017-10" db="EMBL/GenBank/DDBJ databases">
        <title>Comparative genomics between pathogenic Norcardia.</title>
        <authorList>
            <person name="Zeng L."/>
        </authorList>
    </citation>
    <scope>NUCLEOTIDE SEQUENCE [LARGE SCALE GENOMIC DNA]</scope>
    <source>
        <strain evidence="1 2">NC_YFY_NT001</strain>
    </source>
</reference>
<sequence>MAGQAAGRRGRAERGRSGPRRWLSALAAALVLPLAAGVSTTLAAAQPPAAPEAAAAAPATVQKVVWLTDRRVALWVNSPSMATPVQVQLLLARDWNTRPDSRFPLLFMLDGLRAQDDESGWTKDAGAVDFYADKNVTVVLPIGGQSSFYSDWAKPDNGKTYKWETFLTKELPPLLESQWRATNVRGIEGLSMGGTAAMFLAGRNPGWVRYAASYSGFLTTTTLGMPQAIMFAMRDAGGFDANLMWGPPTSPDWAAHDPFALADKLKGVSLYVSAGSGTTGAFDKPSDIPGISTNYAGMGLEILSRLTTQNFVGKLNKLSIPVQANYRPSGTHSWPYWDFEMRQSWPQAAAALGVEATAPQCKTGGAIAAAARAATWLGDCVTGEYQVTGGTAQDFHGGRVLWSSATGAHPVAGMIGGSYQGVVGPGGPLGLPNGDERPLPDGRGRFQSFQNGSIYWTPQTGAQVVRGAILAAWAGQGYERGPAGYPVGPEAKTPNKDGVVQGFENGPIYYTEKSGAHRVNGLILGKYAQLGYENGPLGFPTTDEQPTRDAGRYSRFEGGNVYWSPLSGAWAVRNGPIMDAWGQQGYENGKLGYPISDEFAVPGGVQQNFQTGFVVIRDGKPEIHGL</sequence>
<dbReference type="InterPro" id="IPR050583">
    <property type="entry name" value="Mycobacterial_A85_antigen"/>
</dbReference>
<gene>
    <name evidence="1" type="ORF">CRH09_00810</name>
</gene>
<dbReference type="EMBL" id="CP023778">
    <property type="protein sequence ID" value="ATL64990.1"/>
    <property type="molecule type" value="Genomic_DNA"/>
</dbReference>
<name>A0A291RCF5_9NOCA</name>
<protein>
    <submittedName>
        <fullName evidence="1">Esterase</fullName>
    </submittedName>
</protein>
<dbReference type="KEGG" id="ntp:CRH09_00810"/>
<proteinExistence type="predicted"/>
<dbReference type="Gene3D" id="3.40.50.1820">
    <property type="entry name" value="alpha/beta hydrolase"/>
    <property type="match status" value="1"/>
</dbReference>
<organism evidence="1 2">
    <name type="scientific">Nocardia terpenica</name>
    <dbReference type="NCBI Taxonomy" id="455432"/>
    <lineage>
        <taxon>Bacteria</taxon>
        <taxon>Bacillati</taxon>
        <taxon>Actinomycetota</taxon>
        <taxon>Actinomycetes</taxon>
        <taxon>Mycobacteriales</taxon>
        <taxon>Nocardiaceae</taxon>
        <taxon>Nocardia</taxon>
    </lineage>
</organism>
<dbReference type="InterPro" id="IPR000801">
    <property type="entry name" value="Esterase-like"/>
</dbReference>
<evidence type="ECO:0000313" key="1">
    <source>
        <dbReference type="EMBL" id="ATL64990.1"/>
    </source>
</evidence>
<dbReference type="Proteomes" id="UP000221961">
    <property type="component" value="Chromosome"/>
</dbReference>